<comment type="subunit">
    <text evidence="5">Homooligomerizes.</text>
</comment>
<evidence type="ECO:0000256" key="1">
    <source>
        <dbReference type="ARBA" id="ARBA00022475"/>
    </source>
</evidence>
<feature type="compositionally biased region" description="Polar residues" evidence="6">
    <location>
        <begin position="304"/>
        <end position="319"/>
    </location>
</feature>
<evidence type="ECO:0000256" key="3">
    <source>
        <dbReference type="ARBA" id="ARBA00022989"/>
    </source>
</evidence>
<dbReference type="Pfam" id="PF12127">
    <property type="entry name" value="FloA"/>
    <property type="match status" value="1"/>
</dbReference>
<comment type="similarity">
    <text evidence="5">Belongs to the flotillin-like FloA family.</text>
</comment>
<proteinExistence type="inferred from homology"/>
<evidence type="ECO:0000256" key="4">
    <source>
        <dbReference type="ARBA" id="ARBA00023136"/>
    </source>
</evidence>
<evidence type="ECO:0000256" key="2">
    <source>
        <dbReference type="ARBA" id="ARBA00022692"/>
    </source>
</evidence>
<dbReference type="RefSeq" id="WP_173710940.1">
    <property type="nucleotide sequence ID" value="NZ_JABSWW010000001.1"/>
</dbReference>
<dbReference type="AlphaFoldDB" id="A0AAX0B0N3"/>
<evidence type="ECO:0000256" key="5">
    <source>
        <dbReference type="HAMAP-Rule" id="MF_01562"/>
    </source>
</evidence>
<reference evidence="7" key="1">
    <citation type="submission" date="2020-05" db="EMBL/GenBank/DDBJ databases">
        <authorList>
            <person name="Brown S."/>
            <person name="Huntemann M."/>
            <person name="Clum A."/>
            <person name="Spunde A."/>
            <person name="Palaniappan K."/>
            <person name="Ritter S."/>
            <person name="Mikhailova N."/>
            <person name="Chen I.-M."/>
            <person name="Stamatis D."/>
            <person name="Reddy T."/>
            <person name="O'Malley R."/>
            <person name="Daum C."/>
            <person name="Shapiro N."/>
            <person name="Ivanova N."/>
            <person name="Kyrpides N."/>
            <person name="Woyke T."/>
        </authorList>
    </citation>
    <scope>NUCLEOTIDE SEQUENCE</scope>
    <source>
        <strain evidence="7">DJ080</strain>
    </source>
</reference>
<keyword evidence="4 5" id="KW-0472">Membrane</keyword>
<comment type="function">
    <text evidence="5">Found in functional membrane microdomains (FMM) that may be equivalent to eukaryotic membrane rafts FMMs are highly dynamic and increase in number as cells age. Flotillins are thought to be important factors in membrane fluidity.</text>
</comment>
<evidence type="ECO:0000313" key="7">
    <source>
        <dbReference type="EMBL" id="NRT88747.1"/>
    </source>
</evidence>
<dbReference type="Proteomes" id="UP001193748">
    <property type="component" value="Unassembled WGS sequence"/>
</dbReference>
<keyword evidence="3 5" id="KW-1133">Transmembrane helix</keyword>
<dbReference type="InterPro" id="IPR022853">
    <property type="entry name" value="FloA"/>
</dbReference>
<feature type="region of interest" description="Disordered" evidence="6">
    <location>
        <begin position="304"/>
        <end position="328"/>
    </location>
</feature>
<reference evidence="7" key="2">
    <citation type="journal article" date="2022" name="Nat. Biotechnol.">
        <title>Carbon-negative production of acetone and isopropanol by gas fermentation at industrial pilot scale.</title>
        <authorList>
            <person name="Liew F.E."/>
            <person name="Nogle R."/>
            <person name="Abdalla T."/>
            <person name="Rasor B.J."/>
            <person name="Canter C."/>
            <person name="Jensen R.O."/>
            <person name="Wang L."/>
            <person name="Strutz J."/>
            <person name="Chirania P."/>
            <person name="De Tissera S."/>
            <person name="Mueller A.P."/>
            <person name="Ruan Z."/>
            <person name="Gao A."/>
            <person name="Tran L."/>
            <person name="Engle N.L."/>
            <person name="Bromley J.C."/>
            <person name="Daniell J."/>
            <person name="Conrado R."/>
            <person name="Tschaplinski T.J."/>
            <person name="Giannone R.J."/>
            <person name="Hettich R.L."/>
            <person name="Karim A.S."/>
            <person name="Simpson S.D."/>
            <person name="Brown S.D."/>
            <person name="Leang C."/>
            <person name="Jewett M.C."/>
            <person name="Kopke M."/>
        </authorList>
    </citation>
    <scope>NUCLEOTIDE SEQUENCE</scope>
    <source>
        <strain evidence="7">DJ080</strain>
    </source>
</reference>
<sequence>MITNLLIVVIAVVFLIAVFVRFIPIGLWVSSLAANVQVSIFNLIGMRLRRVVPSKIVIPLIKSTKAGMGLNVNQLEAHYLAGGNVDNVVNALIAAHRADIDLQFEKAAAIDLAGRDVLEAVKMSVNPRVIETPNVSAVAKDGIELLVKARVTVRANLERLVGGAGEATILARVGEGIVTTVGSSHSHKTVLENPDAISKTVLDKGLDAGTAFEILSIDIADVDVGRNIGAQLQTLQAEADKNIAQAKAEERRAMAVAKEQEMRAAVVESEAEVPRAMAYALREGKLGIMDYYDMQNVIADTSMRSSISSAGNKSQSLSSDSKEQRDKK</sequence>
<protein>
    <recommendedName>
        <fullName evidence="5">Flotillin-like protein FloA</fullName>
    </recommendedName>
</protein>
<keyword evidence="1 5" id="KW-1003">Cell membrane</keyword>
<dbReference type="HAMAP" id="MF_01562">
    <property type="entry name" value="FloA"/>
    <property type="match status" value="1"/>
</dbReference>
<accession>A0AAX0B0N3</accession>
<evidence type="ECO:0000256" key="6">
    <source>
        <dbReference type="SAM" id="MobiDB-lite"/>
    </source>
</evidence>
<dbReference type="EMBL" id="JABSWW010000001">
    <property type="protein sequence ID" value="NRT88747.1"/>
    <property type="molecule type" value="Genomic_DNA"/>
</dbReference>
<evidence type="ECO:0000313" key="8">
    <source>
        <dbReference type="Proteomes" id="UP001193748"/>
    </source>
</evidence>
<dbReference type="NCBIfam" id="NF010186">
    <property type="entry name" value="PRK13665.1"/>
    <property type="match status" value="1"/>
</dbReference>
<organism evidence="7 8">
    <name type="scientific">Clostridium beijerinckii</name>
    <name type="common">Clostridium MP</name>
    <dbReference type="NCBI Taxonomy" id="1520"/>
    <lineage>
        <taxon>Bacteria</taxon>
        <taxon>Bacillati</taxon>
        <taxon>Bacillota</taxon>
        <taxon>Clostridia</taxon>
        <taxon>Eubacteriales</taxon>
        <taxon>Clostridiaceae</taxon>
        <taxon>Clostridium</taxon>
    </lineage>
</organism>
<comment type="caution">
    <text evidence="7">The sequence shown here is derived from an EMBL/GenBank/DDBJ whole genome shotgun (WGS) entry which is preliminary data.</text>
</comment>
<name>A0AAX0B0N3_CLOBE</name>
<dbReference type="GO" id="GO:0005886">
    <property type="term" value="C:plasma membrane"/>
    <property type="evidence" value="ECO:0007669"/>
    <property type="project" value="UniProtKB-UniRule"/>
</dbReference>
<keyword evidence="2 5" id="KW-0812">Transmembrane</keyword>
<gene>
    <name evidence="5" type="primary">floA</name>
    <name evidence="7" type="ORF">B0H41_002426</name>
</gene>